<evidence type="ECO:0000256" key="3">
    <source>
        <dbReference type="ARBA" id="ARBA00010281"/>
    </source>
</evidence>
<reference evidence="10 11" key="1">
    <citation type="submission" date="2017-09" db="EMBL/GenBank/DDBJ databases">
        <title>Depth-based differentiation of microbial function through sediment-hosted aquifers and enrichment of novel symbionts in the deep terrestrial subsurface.</title>
        <authorList>
            <person name="Probst A.J."/>
            <person name="Ladd B."/>
            <person name="Jarett J.K."/>
            <person name="Geller-Mcgrath D.E."/>
            <person name="Sieber C.M."/>
            <person name="Emerson J.B."/>
            <person name="Anantharaman K."/>
            <person name="Thomas B.C."/>
            <person name="Malmstrom R."/>
            <person name="Stieglmeier M."/>
            <person name="Klingl A."/>
            <person name="Woyke T."/>
            <person name="Ryan C.M."/>
            <person name="Banfield J.F."/>
        </authorList>
    </citation>
    <scope>NUCLEOTIDE SEQUENCE [LARGE SCALE GENOMIC DNA]</scope>
    <source>
        <strain evidence="10">CG11_big_fil_rev_8_21_14_0_20_35_11</strain>
    </source>
</reference>
<keyword evidence="4 7" id="KW-0328">Glycosyltransferase</keyword>
<dbReference type="Gene3D" id="3.40.50.2000">
    <property type="entry name" value="Glycogen Phosphorylase B"/>
    <property type="match status" value="2"/>
</dbReference>
<dbReference type="InterPro" id="IPR011835">
    <property type="entry name" value="GS/SS"/>
</dbReference>
<dbReference type="NCBIfam" id="TIGR02095">
    <property type="entry name" value="glgA"/>
    <property type="match status" value="1"/>
</dbReference>
<keyword evidence="5 7" id="KW-0808">Transferase</keyword>
<accession>A0A2H0MZ50</accession>
<dbReference type="PANTHER" id="PTHR45825:SF11">
    <property type="entry name" value="ALPHA AMYLASE DOMAIN-CONTAINING PROTEIN"/>
    <property type="match status" value="1"/>
</dbReference>
<comment type="catalytic activity">
    <reaction evidence="1 7">
        <text>[(1-&gt;4)-alpha-D-glucosyl](n) + ADP-alpha-D-glucose = [(1-&gt;4)-alpha-D-glucosyl](n+1) + ADP + H(+)</text>
        <dbReference type="Rhea" id="RHEA:18189"/>
        <dbReference type="Rhea" id="RHEA-COMP:9584"/>
        <dbReference type="Rhea" id="RHEA-COMP:9587"/>
        <dbReference type="ChEBI" id="CHEBI:15378"/>
        <dbReference type="ChEBI" id="CHEBI:15444"/>
        <dbReference type="ChEBI" id="CHEBI:57498"/>
        <dbReference type="ChEBI" id="CHEBI:456216"/>
        <dbReference type="EC" id="2.4.1.21"/>
    </reaction>
</comment>
<dbReference type="Pfam" id="PF00534">
    <property type="entry name" value="Glycos_transf_1"/>
    <property type="match status" value="1"/>
</dbReference>
<dbReference type="UniPathway" id="UPA00164"/>
<dbReference type="InterPro" id="IPR001296">
    <property type="entry name" value="Glyco_trans_1"/>
</dbReference>
<dbReference type="GO" id="GO:0009011">
    <property type="term" value="F:alpha-1,4-glucan glucosyltransferase (ADP-glucose donor) activity"/>
    <property type="evidence" value="ECO:0007669"/>
    <property type="project" value="UniProtKB-UniRule"/>
</dbReference>
<gene>
    <name evidence="7" type="primary">glgA</name>
    <name evidence="10" type="ORF">COV62_02680</name>
</gene>
<name>A0A2H0MZ50_9BACT</name>
<dbReference type="AlphaFoldDB" id="A0A2H0MZ50"/>
<evidence type="ECO:0000256" key="2">
    <source>
        <dbReference type="ARBA" id="ARBA00002764"/>
    </source>
</evidence>
<dbReference type="HAMAP" id="MF_00484">
    <property type="entry name" value="Glycogen_synth"/>
    <property type="match status" value="1"/>
</dbReference>
<dbReference type="EC" id="2.4.1.21" evidence="7"/>
<dbReference type="InterPro" id="IPR013534">
    <property type="entry name" value="Starch_synth_cat_dom"/>
</dbReference>
<dbReference type="Proteomes" id="UP000231139">
    <property type="component" value="Unassembled WGS sequence"/>
</dbReference>
<comment type="caution">
    <text evidence="7">Lacks conserved residue(s) required for the propagation of feature annotation.</text>
</comment>
<dbReference type="PANTHER" id="PTHR45825">
    <property type="entry name" value="GRANULE-BOUND STARCH SYNTHASE 1, CHLOROPLASTIC/AMYLOPLASTIC"/>
    <property type="match status" value="1"/>
</dbReference>
<dbReference type="EMBL" id="PCWK01000061">
    <property type="protein sequence ID" value="PIR01942.1"/>
    <property type="molecule type" value="Genomic_DNA"/>
</dbReference>
<organism evidence="10 11">
    <name type="scientific">Candidatus Nealsonbacteria bacterium CG11_big_fil_rev_8_21_14_0_20_35_11</name>
    <dbReference type="NCBI Taxonomy" id="1974713"/>
    <lineage>
        <taxon>Bacteria</taxon>
        <taxon>Candidatus Nealsoniibacteriota</taxon>
    </lineage>
</organism>
<evidence type="ECO:0000256" key="7">
    <source>
        <dbReference type="HAMAP-Rule" id="MF_00484"/>
    </source>
</evidence>
<dbReference type="CDD" id="cd03791">
    <property type="entry name" value="GT5_Glycogen_synthase_DULL1-like"/>
    <property type="match status" value="1"/>
</dbReference>
<keyword evidence="6 7" id="KW-0320">Glycogen biosynthesis</keyword>
<protein>
    <recommendedName>
        <fullName evidence="7">Glycogen synthase</fullName>
        <ecNumber evidence="7">2.4.1.21</ecNumber>
    </recommendedName>
    <alternativeName>
        <fullName evidence="7">Starch [bacterial glycogen] synthase</fullName>
    </alternativeName>
</protein>
<evidence type="ECO:0000313" key="10">
    <source>
        <dbReference type="EMBL" id="PIR01942.1"/>
    </source>
</evidence>
<sequence>MPILANKIIFFKKKTPLKVLFVATESSPYISVGGLGQVMFSLPRALKKIGVDVRIFIPKYGSLDEGQYPLETVEKKIKVPTDTEIPEQPQFLICKVKKYTPPAGALSNVPVYFLENKEYYEKRANVYGYADDPLRFILLSRGILEFLKQSNWTPDIINCNDWHTGALPNYLKTVYKDDPKLSKIATVFSIHNLYHQGIFDHRFVSELDFDDGKSPVASFFSERLTKQNFMKRGIIYADAINTVSETYAQEILTKDYGERLDDLLREERTRLFGILNGLDYEELNPQTDKHIEVNFDISSLGKRKANKIHLQKEFNLDVSEKIPVLGMVTRLDEQKGIDLLFPILEILVSEFGIEFTIVGGGEPKYRTFLEEMSKKFPKKIGTHLMSDSILPRHIFAGTDLLLVPSKFEPCGITQMEGMRYGAVPVVRKTGGLADTVKDFKPENNQGTGFVFEKFSSYSLFGALIRALENYKYKKTWNDLIKRAMKADFSWESSAQKYLSLYQKLLQK</sequence>
<evidence type="ECO:0000259" key="9">
    <source>
        <dbReference type="Pfam" id="PF08323"/>
    </source>
</evidence>
<dbReference type="GO" id="GO:0004373">
    <property type="term" value="F:alpha-1,4-glucan glucosyltransferase (UDP-glucose donor) activity"/>
    <property type="evidence" value="ECO:0007669"/>
    <property type="project" value="InterPro"/>
</dbReference>
<evidence type="ECO:0000313" key="11">
    <source>
        <dbReference type="Proteomes" id="UP000231139"/>
    </source>
</evidence>
<evidence type="ECO:0000256" key="4">
    <source>
        <dbReference type="ARBA" id="ARBA00022676"/>
    </source>
</evidence>
<comment type="pathway">
    <text evidence="7">Glycan biosynthesis; glycogen biosynthesis.</text>
</comment>
<comment type="caution">
    <text evidence="10">The sequence shown here is derived from an EMBL/GenBank/DDBJ whole genome shotgun (WGS) entry which is preliminary data.</text>
</comment>
<evidence type="ECO:0000259" key="8">
    <source>
        <dbReference type="Pfam" id="PF00534"/>
    </source>
</evidence>
<evidence type="ECO:0000256" key="1">
    <source>
        <dbReference type="ARBA" id="ARBA00001478"/>
    </source>
</evidence>
<comment type="function">
    <text evidence="2 7">Synthesizes alpha-1,4-glucan chains using ADP-glucose.</text>
</comment>
<proteinExistence type="inferred from homology"/>
<dbReference type="SUPFAM" id="SSF53756">
    <property type="entry name" value="UDP-Glycosyltransferase/glycogen phosphorylase"/>
    <property type="match status" value="1"/>
</dbReference>
<comment type="similarity">
    <text evidence="3 7">Belongs to the glycosyltransferase 1 family. Bacterial/plant glycogen synthase subfamily.</text>
</comment>
<evidence type="ECO:0000256" key="6">
    <source>
        <dbReference type="ARBA" id="ARBA00023056"/>
    </source>
</evidence>
<feature type="domain" description="Starch synthase catalytic" evidence="9">
    <location>
        <begin position="18"/>
        <end position="266"/>
    </location>
</feature>
<dbReference type="GO" id="GO:0005978">
    <property type="term" value="P:glycogen biosynthetic process"/>
    <property type="evidence" value="ECO:0007669"/>
    <property type="project" value="UniProtKB-UniRule"/>
</dbReference>
<evidence type="ECO:0000256" key="5">
    <source>
        <dbReference type="ARBA" id="ARBA00022679"/>
    </source>
</evidence>
<dbReference type="Pfam" id="PF08323">
    <property type="entry name" value="Glyco_transf_5"/>
    <property type="match status" value="1"/>
</dbReference>
<feature type="domain" description="Glycosyl transferase family 1" evidence="8">
    <location>
        <begin position="316"/>
        <end position="477"/>
    </location>
</feature>